<dbReference type="Pfam" id="PF12816">
    <property type="entry name" value="TPR_Vps8"/>
    <property type="match status" value="1"/>
</dbReference>
<dbReference type="PANTHER" id="PTHR12616">
    <property type="entry name" value="VACUOLAR PROTEIN SORTING VPS41"/>
    <property type="match status" value="1"/>
</dbReference>
<comment type="similarity">
    <text evidence="1">Belongs to the VPS8 family.</text>
</comment>
<dbReference type="GO" id="GO:0006623">
    <property type="term" value="P:protein targeting to vacuole"/>
    <property type="evidence" value="ECO:0000318"/>
    <property type="project" value="GO_Central"/>
</dbReference>
<reference evidence="3 4" key="2">
    <citation type="journal article" date="2011" name="PLoS Genet.">
        <title>Caenorhabditis briggsae recombinant inbred line genotypes reveal inter-strain incompatibility and the evolution of recombination.</title>
        <authorList>
            <person name="Ross J.A."/>
            <person name="Koboldt D.C."/>
            <person name="Staisch J.E."/>
            <person name="Chamberlin H.M."/>
            <person name="Gupta B.P."/>
            <person name="Miller R.D."/>
            <person name="Baird S.E."/>
            <person name="Haag E.S."/>
        </authorList>
    </citation>
    <scope>NUCLEOTIDE SEQUENCE [LARGE SCALE GENOMIC DNA]</scope>
    <source>
        <strain evidence="3 4">AF16</strain>
    </source>
</reference>
<dbReference type="HOGENOM" id="CLU_289720_0_0_1"/>
<dbReference type="FunCoup" id="A8X0I0">
    <property type="interactions" value="2306"/>
</dbReference>
<protein>
    <submittedName>
        <fullName evidence="3">Protein CBG06265</fullName>
    </submittedName>
</protein>
<evidence type="ECO:0000313" key="5">
    <source>
        <dbReference type="WormBase" id="CBG06265"/>
    </source>
</evidence>
<dbReference type="Gene3D" id="2.130.10.10">
    <property type="entry name" value="YVTN repeat-like/Quinoprotein amine dehydrogenase"/>
    <property type="match status" value="1"/>
</dbReference>
<organism evidence="3 4">
    <name type="scientific">Caenorhabditis briggsae</name>
    <dbReference type="NCBI Taxonomy" id="6238"/>
    <lineage>
        <taxon>Eukaryota</taxon>
        <taxon>Metazoa</taxon>
        <taxon>Ecdysozoa</taxon>
        <taxon>Nematoda</taxon>
        <taxon>Chromadorea</taxon>
        <taxon>Rhabditida</taxon>
        <taxon>Rhabditina</taxon>
        <taxon>Rhabditomorpha</taxon>
        <taxon>Rhabditoidea</taxon>
        <taxon>Rhabditidae</taxon>
        <taxon>Peloderinae</taxon>
        <taxon>Caenorhabditis</taxon>
    </lineage>
</organism>
<accession>A8X0I0</accession>
<gene>
    <name evidence="5" type="primary">vps-8</name>
    <name evidence="3 5" type="ORF">CBG06265</name>
    <name evidence="3" type="ORF">CBG_06265</name>
</gene>
<dbReference type="InterPro" id="IPR015943">
    <property type="entry name" value="WD40/YVTN_repeat-like_dom_sf"/>
</dbReference>
<dbReference type="AlphaFoldDB" id="A8X0I0"/>
<dbReference type="InParanoid" id="A8X0I0"/>
<name>A8X0I0_CAEBR</name>
<dbReference type="InterPro" id="IPR045111">
    <property type="entry name" value="Vps41/Vps8"/>
</dbReference>
<reference evidence="3 4" key="1">
    <citation type="journal article" date="2003" name="PLoS Biol.">
        <title>The genome sequence of Caenorhabditis briggsae: a platform for comparative genomics.</title>
        <authorList>
            <person name="Stein L.D."/>
            <person name="Bao Z."/>
            <person name="Blasiar D."/>
            <person name="Blumenthal T."/>
            <person name="Brent M.R."/>
            <person name="Chen N."/>
            <person name="Chinwalla A."/>
            <person name="Clarke L."/>
            <person name="Clee C."/>
            <person name="Coghlan A."/>
            <person name="Coulson A."/>
            <person name="D'Eustachio P."/>
            <person name="Fitch D.H."/>
            <person name="Fulton L.A."/>
            <person name="Fulton R.E."/>
            <person name="Griffiths-Jones S."/>
            <person name="Harris T.W."/>
            <person name="Hillier L.W."/>
            <person name="Kamath R."/>
            <person name="Kuwabara P.E."/>
            <person name="Mardis E.R."/>
            <person name="Marra M.A."/>
            <person name="Miner T.L."/>
            <person name="Minx P."/>
            <person name="Mullikin J.C."/>
            <person name="Plumb R.W."/>
            <person name="Rogers J."/>
            <person name="Schein J.E."/>
            <person name="Sohrmann M."/>
            <person name="Spieth J."/>
            <person name="Stajich J.E."/>
            <person name="Wei C."/>
            <person name="Willey D."/>
            <person name="Wilson R.K."/>
            <person name="Durbin R."/>
            <person name="Waterston R.H."/>
        </authorList>
    </citation>
    <scope>NUCLEOTIDE SEQUENCE [LARGE SCALE GENOMIC DNA]</scope>
    <source>
        <strain evidence="3 4">AF16</strain>
    </source>
</reference>
<dbReference type="SUPFAM" id="SSF50978">
    <property type="entry name" value="WD40 repeat-like"/>
    <property type="match status" value="1"/>
</dbReference>
<keyword evidence="4" id="KW-1185">Reference proteome</keyword>
<feature type="domain" description="Vacuolar protein sorting-associated protein 8 central" evidence="2">
    <location>
        <begin position="567"/>
        <end position="745"/>
    </location>
</feature>
<dbReference type="WormBase" id="CBG06265">
    <property type="protein sequence ID" value="CBP01478"/>
    <property type="gene ID" value="WBGene00028568"/>
    <property type="gene designation" value="Cbr-vps-8"/>
</dbReference>
<dbReference type="eggNOG" id="KOG2079">
    <property type="taxonomic scope" value="Eukaryota"/>
</dbReference>
<dbReference type="PANTHER" id="PTHR12616:SF8">
    <property type="entry name" value="VACUOLAR PROTEIN SORTING-ASSOCIATED PROTEIN 8 HOMOLOG"/>
    <property type="match status" value="1"/>
</dbReference>
<dbReference type="GO" id="GO:0034058">
    <property type="term" value="P:endosomal vesicle fusion"/>
    <property type="evidence" value="ECO:0000318"/>
    <property type="project" value="GO_Central"/>
</dbReference>
<dbReference type="Proteomes" id="UP000008549">
    <property type="component" value="Unassembled WGS sequence"/>
</dbReference>
<dbReference type="EMBL" id="HE600986">
    <property type="protein sequence ID" value="CAP26140.2"/>
    <property type="molecule type" value="Genomic_DNA"/>
</dbReference>
<evidence type="ECO:0000259" key="2">
    <source>
        <dbReference type="Pfam" id="PF12816"/>
    </source>
</evidence>
<evidence type="ECO:0000313" key="3">
    <source>
        <dbReference type="EMBL" id="CAP26140.2"/>
    </source>
</evidence>
<dbReference type="STRING" id="6238.A8X0I0"/>
<dbReference type="OMA" id="RCLISYK"/>
<dbReference type="GO" id="GO:0005770">
    <property type="term" value="C:late endosome"/>
    <property type="evidence" value="ECO:0000318"/>
    <property type="project" value="GO_Central"/>
</dbReference>
<sequence length="1275" mass="144639">MSTFGSLEKEDWLDLGDINNAPTFSLDDALNDTENLSDPFLDEPFALDGEFGSSSNLAESSTSLADIQPLSYKLDAAFVIQPHQLISHQILSNEKKTGRVIAVAERNGWIAVVTSKGQLLLFDLNGNLNQFHRGDESMGGASCVTFSLDGKFLAVGLQRGAIKIMTIDNKLYHMINEGGQPGQGIVQVIYTKDNHTVLTLDNGGSFYECTISKPWLQKKKDKLRCHVSGCNGEIIAMKMMPADVIALLSVHRLIFYILKPRGQILGIFPTKFEFRYPPSCSYWLGSPKSEHEVNSPLDSLYSTTLKDFKVGISRGHKLAILRIHTNNFFTKNVRFDSIRKKKSLFNFQRRATVLRQFELPAPIVNLHWMSTHVIVGIDAKGAVWQIDPEKGTSRKQDLDDLELVFSTPILKGSATGGKVSEAVKAVAEYACYQSVTSATSTSERLIVLAHDGLKYLEKVHEWEQLERYNERGDDISAALYLLDVCRDKVRASEEFRRESHNLLAEKASRLLTSAVGDVAGGSISDLVSHYRKYIRVILKVCVTGNLLDFLYTTCWDRLCMDSISKTVFLDHLDEYVLDGALVGPPAPLVNEYLQHLAAEGHFSQFQSAVVRFPIHTLDLHTVMSICQQNSIYDGIIYVNNKALNDYITPLESMLAEMNLFAHREMFSDSEQILGSKVLVYLNCCLSGMAYPFGQLDEENRKRVPLETFRCISSLKESNGGETNEQYPYLRLLLHYDPQQFLNVVSTCADAELFQLDNRLQRFVDTIGQICVNMKCELSLIHFLALVVQLSERALIAPPVEYIQDSIITLLKISPWQQPGTESAILTGLFHATPEDKKRIIRAAQNPMRPSILSFLYLSDRKFEELIKCYLDSENKEVYAAIGGILKEGELTTDESEEFRRYVISIMEILYRIDGWLSANLVNEHFRETVPSMARTVEEEKQLVFPVLAGIAQLRKQANYASFCDDSELDEQLFGIVFEGICKEWPSWIPSSEDPENIDRQLMSLFPFWLPLASSTHLCLNIAVENGKCVRTVIRLFEARNHLEQSFNLLFEKLEKNKQNEEKMTEWLDETIKFCSRHSSKNETSDRMMRVFQFIVERATEVGENPEKQAKIDESLRTMCKQIVSTGAKYAVQLLDKLLDSPSFANSNFIDSSDLIIDVLSSCEYDADLLEEMIYIIREENLVLAQKLRLEVSSRAPLMHNPTCITCNQPINKSVYVFRCGHFQHIECSTNIEKVCTCNGFSNPLVVPREKPDKPRKRDIFKNWETKLNCRVFPKE</sequence>
<dbReference type="GO" id="GO:0030897">
    <property type="term" value="C:HOPS complex"/>
    <property type="evidence" value="ECO:0000318"/>
    <property type="project" value="GO_Central"/>
</dbReference>
<proteinExistence type="inferred from homology"/>
<dbReference type="Pfam" id="PF23410">
    <property type="entry name" value="Beta-prop_VPS8"/>
    <property type="match status" value="1"/>
</dbReference>
<dbReference type="InterPro" id="IPR025941">
    <property type="entry name" value="Vps8_central_dom"/>
</dbReference>
<evidence type="ECO:0000313" key="4">
    <source>
        <dbReference type="Proteomes" id="UP000008549"/>
    </source>
</evidence>
<dbReference type="InterPro" id="IPR036322">
    <property type="entry name" value="WD40_repeat_dom_sf"/>
</dbReference>
<evidence type="ECO:0000256" key="1">
    <source>
        <dbReference type="ARBA" id="ARBA00009422"/>
    </source>
</evidence>